<feature type="compositionally biased region" description="Polar residues" evidence="1">
    <location>
        <begin position="54"/>
        <end position="68"/>
    </location>
</feature>
<evidence type="ECO:0000313" key="3">
    <source>
        <dbReference type="WBParaSite" id="PSAMB.scaffold634size45022.g7522.t1"/>
    </source>
</evidence>
<evidence type="ECO:0000256" key="1">
    <source>
        <dbReference type="SAM" id="MobiDB-lite"/>
    </source>
</evidence>
<feature type="region of interest" description="Disordered" evidence="1">
    <location>
        <begin position="163"/>
        <end position="208"/>
    </location>
</feature>
<name>A0A914X7K5_9BILA</name>
<feature type="region of interest" description="Disordered" evidence="1">
    <location>
        <begin position="54"/>
        <end position="81"/>
    </location>
</feature>
<feature type="region of interest" description="Disordered" evidence="1">
    <location>
        <begin position="111"/>
        <end position="143"/>
    </location>
</feature>
<evidence type="ECO:0000313" key="2">
    <source>
        <dbReference type="Proteomes" id="UP000887566"/>
    </source>
</evidence>
<feature type="compositionally biased region" description="Polar residues" evidence="1">
    <location>
        <begin position="114"/>
        <end position="130"/>
    </location>
</feature>
<dbReference type="Proteomes" id="UP000887566">
    <property type="component" value="Unplaced"/>
</dbReference>
<keyword evidence="2" id="KW-1185">Reference proteome</keyword>
<dbReference type="WBParaSite" id="PSAMB.scaffold634size45022.g7522.t1">
    <property type="protein sequence ID" value="PSAMB.scaffold634size45022.g7522.t1"/>
    <property type="gene ID" value="PSAMB.scaffold634size45022.g7522"/>
</dbReference>
<accession>A0A914X7K5</accession>
<sequence>MREVARILGAAEQSQLRGRTRTVGAATTRWLFAMAQSTDYAARQSEPQRAHCSLTNDGHNWPTVNTGASAPGTKERGGGTEARGCLQFTSQLGRRSATLGPAGCPVSCPVSGPSLRTSVSARRNWSSSAPATDDADLTRCDAHSPDERAGKVFCLRHRRFKNFPNRAPLPSSAKNRSDRQPQPIGRPQRRRRLQPPSSTTPPPLAHKMRPPLFLQQHRLALVGRRTHISLSAAGDAAPSRLLTFPSRKMGPTNIRAQPAKQDRGTIDRLFDLGSQCRECFGARLAVVYCLPNPLPFVAERASTPRNLKR</sequence>
<reference evidence="3" key="1">
    <citation type="submission" date="2022-11" db="UniProtKB">
        <authorList>
            <consortium name="WormBaseParasite"/>
        </authorList>
    </citation>
    <scope>IDENTIFICATION</scope>
</reference>
<protein>
    <submittedName>
        <fullName evidence="3">Uncharacterized protein</fullName>
    </submittedName>
</protein>
<organism evidence="2 3">
    <name type="scientific">Plectus sambesii</name>
    <dbReference type="NCBI Taxonomy" id="2011161"/>
    <lineage>
        <taxon>Eukaryota</taxon>
        <taxon>Metazoa</taxon>
        <taxon>Ecdysozoa</taxon>
        <taxon>Nematoda</taxon>
        <taxon>Chromadorea</taxon>
        <taxon>Plectida</taxon>
        <taxon>Plectina</taxon>
        <taxon>Plectoidea</taxon>
        <taxon>Plectidae</taxon>
        <taxon>Plectus</taxon>
    </lineage>
</organism>
<dbReference type="AlphaFoldDB" id="A0A914X7K5"/>
<proteinExistence type="predicted"/>